<reference evidence="2" key="1">
    <citation type="submission" date="2019-09" db="EMBL/GenBank/DDBJ databases">
        <title>Draft genome information of white flower Hibiscus syriacus.</title>
        <authorList>
            <person name="Kim Y.-M."/>
        </authorList>
    </citation>
    <scope>NUCLEOTIDE SEQUENCE [LARGE SCALE GENOMIC DNA]</scope>
    <source>
        <strain evidence="2">YM2019G1</strain>
    </source>
</reference>
<feature type="region of interest" description="Disordered" evidence="1">
    <location>
        <begin position="480"/>
        <end position="499"/>
    </location>
</feature>
<proteinExistence type="predicted"/>
<evidence type="ECO:0000313" key="2">
    <source>
        <dbReference type="EMBL" id="KAE8658907.1"/>
    </source>
</evidence>
<feature type="compositionally biased region" description="Polar residues" evidence="1">
    <location>
        <begin position="176"/>
        <end position="185"/>
    </location>
</feature>
<dbReference type="PANTHER" id="PTHR35746">
    <property type="entry name" value="PENTATRICOPEPTIDE REPEAT (PPR) SUPERFAMILY PROTEIN"/>
    <property type="match status" value="1"/>
</dbReference>
<dbReference type="AlphaFoldDB" id="A0A6A2XRE9"/>
<evidence type="ECO:0000313" key="3">
    <source>
        <dbReference type="Proteomes" id="UP000436088"/>
    </source>
</evidence>
<feature type="region of interest" description="Disordered" evidence="1">
    <location>
        <begin position="566"/>
        <end position="660"/>
    </location>
</feature>
<feature type="compositionally biased region" description="Basic and acidic residues" evidence="1">
    <location>
        <begin position="199"/>
        <end position="222"/>
    </location>
</feature>
<feature type="region of interest" description="Disordered" evidence="1">
    <location>
        <begin position="149"/>
        <end position="238"/>
    </location>
</feature>
<feature type="compositionally biased region" description="Polar residues" evidence="1">
    <location>
        <begin position="827"/>
        <end position="837"/>
    </location>
</feature>
<dbReference type="EMBL" id="VEPZ02001739">
    <property type="protein sequence ID" value="KAE8658907.1"/>
    <property type="molecule type" value="Genomic_DNA"/>
</dbReference>
<evidence type="ECO:0000256" key="1">
    <source>
        <dbReference type="SAM" id="MobiDB-lite"/>
    </source>
</evidence>
<feature type="compositionally biased region" description="Basic and acidic residues" evidence="1">
    <location>
        <begin position="16"/>
        <end position="25"/>
    </location>
</feature>
<dbReference type="Proteomes" id="UP000436088">
    <property type="component" value="Unassembled WGS sequence"/>
</dbReference>
<feature type="compositionally biased region" description="Basic and acidic residues" evidence="1">
    <location>
        <begin position="855"/>
        <end position="865"/>
    </location>
</feature>
<feature type="compositionally biased region" description="Basic and acidic residues" evidence="1">
    <location>
        <begin position="785"/>
        <end position="804"/>
    </location>
</feature>
<comment type="caution">
    <text evidence="2">The sequence shown here is derived from an EMBL/GenBank/DDBJ whole genome shotgun (WGS) entry which is preliminary data.</text>
</comment>
<feature type="region of interest" description="Disordered" evidence="1">
    <location>
        <begin position="1"/>
        <end position="39"/>
    </location>
</feature>
<sequence length="966" mass="104383">MENQDQGNYHSPVDAKIMERRRSEKSIGGIGATSTRPEDEVFSDAVMEFQDTGFDLDADNTGEGFKFVDKDLTPAVSFKDCEDIGILRSPLNSADGSQKENPVPKSMPILLTDIPEHNDVGLSYGNDSEDKDGSAGDVVLIEMETVKGVSEETREAGTGAGAGADADENEDGMLNENLSSDSVQPSKHGGEILETESSLGKRLDVASDMDQLKEECSDRLSSDTRMSGNDEQETDGKGKHRVTFEENLIDASLKSISTEDLTSETGLADKTVELEENSEKLALNVVVDYLSTKAESSKDINVPTDTFEIQTDAALGTDLSIDVDSNEVDEKKEKEKESVYVLSVPDDIHVVDDAEIKLIGFKDHKGVKLFQSEALASEEIILDKEDEIKDTASQEKSDTFVYNPMDEDIVTEDYYKLGVNNEAMAKEVLFSGNADAIQIDKGSDALSPVDAVTTENEDREVWFLKEHKSVYAAGESYKGSDAFSPVDPGTTGNEKDPEVRSLKEQQPIYVADGTGFPGSMIIDVPDAKPMVTDADFGAGKLSNVAGDENNNKDMVTSCEFSNISSHTNPASDLLEIDDFDDVGTRKTQKSGINEVEDRDGPEKGHVSMKTDSTSESISTHHQSVIVIEEQNEPEGLQSDIVSNSQDDKRESKTDSYDKVHGESAIKNLMASSVNNSEPNEIERTSVDLLKKELIHSGAVSDGHAGEPGAAAAQISAVILQGEADSGSVKPQLDTTVGDVLIDSSSRTDSLEGHWGSVSVLSTQSDNPAAIDTETLPSTGSQALPEAEKANIKKSKEEHPDESNKFEPPSFMTLVEGGGSSDPKDTAVSETPTGQNAENPRAGWFPSLTHVANESQGRKKNEKIIEKVANWNVNRHSPLKNLTNYSEPKPKSSNPNPNPAASGPRDDGTTGAKVSSTVDPETPVAEPTNVETEKEWNSPRGYPSGIKREKRKGRPFWVQFACCSSVN</sequence>
<feature type="compositionally biased region" description="Polar residues" evidence="1">
    <location>
        <begin position="870"/>
        <end position="885"/>
    </location>
</feature>
<organism evidence="2 3">
    <name type="scientific">Hibiscus syriacus</name>
    <name type="common">Rose of Sharon</name>
    <dbReference type="NCBI Taxonomy" id="106335"/>
    <lineage>
        <taxon>Eukaryota</taxon>
        <taxon>Viridiplantae</taxon>
        <taxon>Streptophyta</taxon>
        <taxon>Embryophyta</taxon>
        <taxon>Tracheophyta</taxon>
        <taxon>Spermatophyta</taxon>
        <taxon>Magnoliopsida</taxon>
        <taxon>eudicotyledons</taxon>
        <taxon>Gunneridae</taxon>
        <taxon>Pentapetalae</taxon>
        <taxon>rosids</taxon>
        <taxon>malvids</taxon>
        <taxon>Malvales</taxon>
        <taxon>Malvaceae</taxon>
        <taxon>Malvoideae</taxon>
        <taxon>Hibiscus</taxon>
    </lineage>
</organism>
<keyword evidence="3" id="KW-1185">Reference proteome</keyword>
<feature type="compositionally biased region" description="Basic and acidic residues" evidence="1">
    <location>
        <begin position="645"/>
        <end position="660"/>
    </location>
</feature>
<accession>A0A6A2XRE9</accession>
<protein>
    <submittedName>
        <fullName evidence="2">Tic22-like family protein isoform 1</fullName>
    </submittedName>
</protein>
<feature type="compositionally biased region" description="Low complexity" evidence="1">
    <location>
        <begin position="890"/>
        <end position="901"/>
    </location>
</feature>
<name>A0A6A2XRE9_HIBSY</name>
<feature type="region of interest" description="Disordered" evidence="1">
    <location>
        <begin position="765"/>
        <end position="949"/>
    </location>
</feature>
<gene>
    <name evidence="2" type="ORF">F3Y22_tig00116965pilonHSYRG00236</name>
</gene>
<dbReference type="PANTHER" id="PTHR35746:SF1">
    <property type="entry name" value="PENTATRICOPEPTIDE REPEAT (PPR) SUPERFAMILY PROTEIN"/>
    <property type="match status" value="1"/>
</dbReference>
<feature type="compositionally biased region" description="Polar residues" evidence="1">
    <location>
        <begin position="609"/>
        <end position="622"/>
    </location>
</feature>